<evidence type="ECO:0000256" key="6">
    <source>
        <dbReference type="ARBA" id="ARBA00030025"/>
    </source>
</evidence>
<dbReference type="GO" id="GO:0003746">
    <property type="term" value="F:translation elongation factor activity"/>
    <property type="evidence" value="ECO:0007669"/>
    <property type="project" value="UniProtKB-KW"/>
</dbReference>
<comment type="caution">
    <text evidence="8">The sequence shown here is derived from an EMBL/GenBank/DDBJ whole genome shotgun (WGS) entry which is preliminary data.</text>
</comment>
<evidence type="ECO:0000256" key="1">
    <source>
        <dbReference type="ARBA" id="ARBA00022676"/>
    </source>
</evidence>
<keyword evidence="8" id="KW-0648">Protein biosynthesis</keyword>
<name>A0ABS8C886_9BURK</name>
<gene>
    <name evidence="8" type="primary">earP</name>
    <name evidence="8" type="ORF">H0484_00460</name>
</gene>
<keyword evidence="1" id="KW-0328">Glycosyltransferase</keyword>
<dbReference type="PIRSF" id="PIRSF015557">
    <property type="entry name" value="UCP015557"/>
    <property type="match status" value="1"/>
</dbReference>
<evidence type="ECO:0000256" key="7">
    <source>
        <dbReference type="ARBA" id="ARBA00048472"/>
    </source>
</evidence>
<comment type="catalytic activity">
    <reaction evidence="7">
        <text>dTDP-beta-L-rhamnose + L-arginyl-[protein] = N(omega)-(alpha-L-rhamnosyl)-L-arginyl-[protein] + dTDP + H(+)</text>
        <dbReference type="Rhea" id="RHEA:66692"/>
        <dbReference type="Rhea" id="RHEA-COMP:10532"/>
        <dbReference type="Rhea" id="RHEA-COMP:17096"/>
        <dbReference type="ChEBI" id="CHEBI:15378"/>
        <dbReference type="ChEBI" id="CHEBI:29965"/>
        <dbReference type="ChEBI" id="CHEBI:57510"/>
        <dbReference type="ChEBI" id="CHEBI:58369"/>
        <dbReference type="ChEBI" id="CHEBI:167445"/>
    </reaction>
    <physiologicalReaction direction="left-to-right" evidence="7">
        <dbReference type="Rhea" id="RHEA:66693"/>
    </physiologicalReaction>
</comment>
<dbReference type="NCBIfam" id="TIGR03837">
    <property type="entry name" value="efp_Arg_rhamno"/>
    <property type="match status" value="1"/>
</dbReference>
<evidence type="ECO:0000256" key="5">
    <source>
        <dbReference type="ARBA" id="ARBA00024416"/>
    </source>
</evidence>
<dbReference type="Pfam" id="PF10093">
    <property type="entry name" value="EarP"/>
    <property type="match status" value="1"/>
</dbReference>
<keyword evidence="8" id="KW-0251">Elongation factor</keyword>
<dbReference type="InterPro" id="IPR016633">
    <property type="entry name" value="EarP"/>
</dbReference>
<protein>
    <recommendedName>
        <fullName evidence="5">Protein-arginine rhamnosyltransferase</fullName>
    </recommendedName>
    <alternativeName>
        <fullName evidence="6">EF-P arginine rhamnosyltransferase</fullName>
    </alternativeName>
</protein>
<dbReference type="EMBL" id="JACDXW010000001">
    <property type="protein sequence ID" value="MCB5362235.1"/>
    <property type="molecule type" value="Genomic_DNA"/>
</dbReference>
<evidence type="ECO:0000256" key="2">
    <source>
        <dbReference type="ARBA" id="ARBA00022679"/>
    </source>
</evidence>
<evidence type="ECO:0000256" key="4">
    <source>
        <dbReference type="ARBA" id="ARBA00024346"/>
    </source>
</evidence>
<evidence type="ECO:0000313" key="8">
    <source>
        <dbReference type="EMBL" id="MCB5362235.1"/>
    </source>
</evidence>
<proteinExistence type="inferred from homology"/>
<keyword evidence="2" id="KW-0808">Transferase</keyword>
<comment type="similarity">
    <text evidence="4">Belongs to the glycosyltransferase 104 family.</text>
</comment>
<comment type="function">
    <text evidence="3">Protein-arginine rhamnosyltransferase that catalyzes the transfer of a single rhamnose to elongation factor P (EF-P) on 'Lys-32', a modification required for EF-P-dependent rescue of polyproline stalled ribosomes.</text>
</comment>
<evidence type="ECO:0000256" key="3">
    <source>
        <dbReference type="ARBA" id="ARBA00024303"/>
    </source>
</evidence>
<reference evidence="8 9" key="1">
    <citation type="submission" date="2020-07" db="EMBL/GenBank/DDBJ databases">
        <title>Pusillimonas sp. nov., isolated from poultry manure in Taiwan.</title>
        <authorList>
            <person name="Lin S.-Y."/>
            <person name="Tang Y.-S."/>
            <person name="Young C.-C."/>
        </authorList>
    </citation>
    <scope>NUCLEOTIDE SEQUENCE [LARGE SCALE GENOMIC DNA]</scope>
    <source>
        <strain evidence="8 9">CC-YST705</strain>
    </source>
</reference>
<dbReference type="Proteomes" id="UP000776983">
    <property type="component" value="Unassembled WGS sequence"/>
</dbReference>
<organism evidence="8 9">
    <name type="scientific">Mesopusillimonas faecipullorum</name>
    <dbReference type="NCBI Taxonomy" id="2755040"/>
    <lineage>
        <taxon>Bacteria</taxon>
        <taxon>Pseudomonadati</taxon>
        <taxon>Pseudomonadota</taxon>
        <taxon>Betaproteobacteria</taxon>
        <taxon>Burkholderiales</taxon>
        <taxon>Alcaligenaceae</taxon>
        <taxon>Mesopusillimonas</taxon>
    </lineage>
</organism>
<sequence>MPHSRPQTGFDIFCRVIDNYGDIGVCWRLARQLAQRSSDFRVRLWVDDLASFARIEPAIQANPTTVQKAQGVEVYSWEQSEQANLLPLDVVIEAFACELPVGYRSKLKAEQQHWINLEYLSAETWVEDCHGLPSPQANGVAKYFFFPGFTPRTGGLLREPSLLAQRDAWRSDPNGRTALLQGLGVPAAWIAGVRDQGWQQCYAFCYPHAPLQSIVDAYQAQARPTLILAAPGAPATRQAGNQVVRFDCPYVDQQAFDRLLWSSDLNLIRGEDSFVRAIWAARPFLWHIYPQQEQIHLEKLHAWLALQPCTPEAAELMLSWNKGEAKAVNSRLQALLQAPQWQNWQASATRFSEEQAGQHDLVMQLLQLVQRSQ</sequence>
<keyword evidence="9" id="KW-1185">Reference proteome</keyword>
<accession>A0ABS8C886</accession>
<evidence type="ECO:0000313" key="9">
    <source>
        <dbReference type="Proteomes" id="UP000776983"/>
    </source>
</evidence>